<reference evidence="1 2" key="1">
    <citation type="submission" date="2019-02" db="EMBL/GenBank/DDBJ databases">
        <title>Paenibacillus sp. nov., isolated from surface-sterilized tissue of Thalictrum simplex L.</title>
        <authorList>
            <person name="Tuo L."/>
        </authorList>
    </citation>
    <scope>NUCLEOTIDE SEQUENCE [LARGE SCALE GENOMIC DNA]</scope>
    <source>
        <strain evidence="1 2">N2SHLJ1</strain>
    </source>
</reference>
<dbReference type="EMBL" id="SIRE01000004">
    <property type="protein sequence ID" value="TBL80858.1"/>
    <property type="molecule type" value="Genomic_DNA"/>
</dbReference>
<comment type="caution">
    <text evidence="1">The sequence shown here is derived from an EMBL/GenBank/DDBJ whole genome shotgun (WGS) entry which is preliminary data.</text>
</comment>
<dbReference type="AlphaFoldDB" id="A0A4Q9DYC5"/>
<protein>
    <submittedName>
        <fullName evidence="1">Uncharacterized protein</fullName>
    </submittedName>
</protein>
<sequence length="88" mass="10225">MKKIHGKPAWHTNKERKQWQMDIYEGSAAQLDSRESDFLDACLKALKTELNAHVKMLKSTNAKPDHGTLYKYLVVTKEEKNQHVKDQT</sequence>
<proteinExistence type="predicted"/>
<evidence type="ECO:0000313" key="1">
    <source>
        <dbReference type="EMBL" id="TBL80858.1"/>
    </source>
</evidence>
<keyword evidence="2" id="KW-1185">Reference proteome</keyword>
<organism evidence="1 2">
    <name type="scientific">Paenibacillus thalictri</name>
    <dbReference type="NCBI Taxonomy" id="2527873"/>
    <lineage>
        <taxon>Bacteria</taxon>
        <taxon>Bacillati</taxon>
        <taxon>Bacillota</taxon>
        <taxon>Bacilli</taxon>
        <taxon>Bacillales</taxon>
        <taxon>Paenibacillaceae</taxon>
        <taxon>Paenibacillus</taxon>
    </lineage>
</organism>
<dbReference type="RefSeq" id="WP_131012462.1">
    <property type="nucleotide sequence ID" value="NZ_SIRE01000004.1"/>
</dbReference>
<evidence type="ECO:0000313" key="2">
    <source>
        <dbReference type="Proteomes" id="UP000293142"/>
    </source>
</evidence>
<accession>A0A4Q9DYC5</accession>
<dbReference type="Proteomes" id="UP000293142">
    <property type="component" value="Unassembled WGS sequence"/>
</dbReference>
<gene>
    <name evidence="1" type="ORF">EYB31_06480</name>
</gene>
<name>A0A4Q9DYC5_9BACL</name>